<accession>A0A1Y2CGV2</accession>
<evidence type="ECO:0000313" key="2">
    <source>
        <dbReference type="Proteomes" id="UP000193920"/>
    </source>
</evidence>
<dbReference type="EMBL" id="MCOG01000108">
    <property type="protein sequence ID" value="ORY46259.1"/>
    <property type="molecule type" value="Genomic_DNA"/>
</dbReference>
<sequence>MWSINGKIFINNLRELYSINKVEEIYETPINSEIVHNLYNSIGSKLGLIENKEYVELKPENNILKIPELEYYESEGKTITNIIADKNIPLENRKFIIKTLENTLKQECGIKLQLPDGTILNPEDYNLSANDVEEDTIIKDKYGVKLDSKFTLNVVDAKILFAKLAETKDNIICSETDSKTGSLNAHSGKFVLNRNILLDSNEDVTNTL</sequence>
<dbReference type="STRING" id="1754190.A0A1Y2CGV2"/>
<proteinExistence type="predicted"/>
<name>A0A1Y2CGV2_9FUNG</name>
<comment type="caution">
    <text evidence="1">The sequence shown here is derived from an EMBL/GenBank/DDBJ whole genome shotgun (WGS) entry which is preliminary data.</text>
</comment>
<gene>
    <name evidence="1" type="ORF">LY90DRAFT_509270</name>
</gene>
<organism evidence="1 2">
    <name type="scientific">Neocallimastix californiae</name>
    <dbReference type="NCBI Taxonomy" id="1754190"/>
    <lineage>
        <taxon>Eukaryota</taxon>
        <taxon>Fungi</taxon>
        <taxon>Fungi incertae sedis</taxon>
        <taxon>Chytridiomycota</taxon>
        <taxon>Chytridiomycota incertae sedis</taxon>
        <taxon>Neocallimastigomycetes</taxon>
        <taxon>Neocallimastigales</taxon>
        <taxon>Neocallimastigaceae</taxon>
        <taxon>Neocallimastix</taxon>
    </lineage>
</organism>
<reference evidence="1 2" key="1">
    <citation type="submission" date="2016-08" db="EMBL/GenBank/DDBJ databases">
        <title>A Parts List for Fungal Cellulosomes Revealed by Comparative Genomics.</title>
        <authorList>
            <consortium name="DOE Joint Genome Institute"/>
            <person name="Haitjema C.H."/>
            <person name="Gilmore S.P."/>
            <person name="Henske J.K."/>
            <person name="Solomon K.V."/>
            <person name="De Groot R."/>
            <person name="Kuo A."/>
            <person name="Mondo S.J."/>
            <person name="Salamov A.A."/>
            <person name="Labutti K."/>
            <person name="Zhao Z."/>
            <person name="Chiniquy J."/>
            <person name="Barry K."/>
            <person name="Brewer H.M."/>
            <person name="Purvine S.O."/>
            <person name="Wright A.T."/>
            <person name="Boxma B."/>
            <person name="Van Alen T."/>
            <person name="Hackstein J.H."/>
            <person name="Baker S.E."/>
            <person name="Grigoriev I.V."/>
            <person name="O'Malley M.A."/>
        </authorList>
    </citation>
    <scope>NUCLEOTIDE SEQUENCE [LARGE SCALE GENOMIC DNA]</scope>
    <source>
        <strain evidence="1 2">G1</strain>
    </source>
</reference>
<evidence type="ECO:0000313" key="1">
    <source>
        <dbReference type="EMBL" id="ORY46259.1"/>
    </source>
</evidence>
<dbReference type="AlphaFoldDB" id="A0A1Y2CGV2"/>
<protein>
    <submittedName>
        <fullName evidence="1">Uncharacterized protein</fullName>
    </submittedName>
</protein>
<keyword evidence="2" id="KW-1185">Reference proteome</keyword>
<dbReference type="Proteomes" id="UP000193920">
    <property type="component" value="Unassembled WGS sequence"/>
</dbReference>